<dbReference type="RefSeq" id="WP_041892425.1">
    <property type="nucleotide sequence ID" value="NZ_CP010817.1"/>
</dbReference>
<reference evidence="2 3" key="1">
    <citation type="submission" date="2016-10" db="EMBL/GenBank/DDBJ databases">
        <authorList>
            <person name="Varghese N."/>
            <person name="Submissions S."/>
        </authorList>
    </citation>
    <scope>NUCLEOTIDE SEQUENCE [LARGE SCALE GENOMIC DNA]</scope>
    <source>
        <strain evidence="3">DSM 19823 / KCTC 23066 / CCTCC M 208030 / D25</strain>
    </source>
</reference>
<dbReference type="Pfam" id="PF14322">
    <property type="entry name" value="SusD-like_3"/>
    <property type="match status" value="1"/>
</dbReference>
<dbReference type="GO" id="GO:0009279">
    <property type="term" value="C:cell outer membrane"/>
    <property type="evidence" value="ECO:0007669"/>
    <property type="project" value="UniProtKB-SubCell"/>
</dbReference>
<dbReference type="InterPro" id="IPR033985">
    <property type="entry name" value="SusD-like_N"/>
</dbReference>
<dbReference type="AlphaFoldDB" id="A0AAJ4W6Z9"/>
<dbReference type="InterPro" id="IPR011990">
    <property type="entry name" value="TPR-like_helical_dom_sf"/>
</dbReference>
<feature type="domain" description="SusD-like N-terminal" evidence="1">
    <location>
        <begin position="80"/>
        <end position="223"/>
    </location>
</feature>
<sequence>MKKISLLFTLILLLQSCEQMIEIDLPTDQIATEGIFKDKRTARSALANLYINLRESSIYSGNSQGIGSQLGLYTDELDPITIPPTEDSSLLYNNMIDPTRYVLSTFWNTSYSHIYAINAFINGISKSDALLEEDRTKLIAEAKILRAMYYQAITQIFGDVPYTASTDYKTNITIKKTPVIEILKLIEQDLLQTIEDLPYSYRSSNRYYPNKAVAELILAKNYLLQKKYDKAEFYSKLIIDNPLYSLEYDLSKTFKNTAKSTLWQLSNNSNITATYEANNYIMLVSDWKYKLSTSLLNSFDNKDLRKTNWTNEYPNTNKFYAFKYKNYTANSNECSILFRIEEAYFIMAEALIYQNKEQEAISYINPIRHKAGLTDLPNTIDQEEIIYKMLEESKKEFFLEHARRFFDLKRNNKLYLLKATKANWQDKHALLPYPEKEILINPNLNPQNEY</sequence>
<dbReference type="SUPFAM" id="SSF48452">
    <property type="entry name" value="TPR-like"/>
    <property type="match status" value="1"/>
</dbReference>
<dbReference type="EMBL" id="FOFY01000022">
    <property type="protein sequence ID" value="SER62578.1"/>
    <property type="molecule type" value="Genomic_DNA"/>
</dbReference>
<dbReference type="KEGG" id="mpw:MPR_2161"/>
<name>A0AAJ4W6Z9_MYRPR</name>
<proteinExistence type="predicted"/>
<protein>
    <submittedName>
        <fullName evidence="2">RagB/SusD domain-containing protein</fullName>
    </submittedName>
</protein>
<evidence type="ECO:0000313" key="2">
    <source>
        <dbReference type="EMBL" id="SER62578.1"/>
    </source>
</evidence>
<accession>A0AAJ4W6Z9</accession>
<evidence type="ECO:0000259" key="1">
    <source>
        <dbReference type="Pfam" id="PF14322"/>
    </source>
</evidence>
<gene>
    <name evidence="2" type="ORF">SAMN04488089_12210</name>
</gene>
<comment type="caution">
    <text evidence="2">The sequence shown here is derived from an EMBL/GenBank/DDBJ whole genome shotgun (WGS) entry which is preliminary data.</text>
</comment>
<keyword evidence="3" id="KW-1185">Reference proteome</keyword>
<evidence type="ECO:0000313" key="3">
    <source>
        <dbReference type="Proteomes" id="UP000183496"/>
    </source>
</evidence>
<dbReference type="Proteomes" id="UP000183496">
    <property type="component" value="Unassembled WGS sequence"/>
</dbReference>
<dbReference type="CDD" id="cd08977">
    <property type="entry name" value="SusD"/>
    <property type="match status" value="1"/>
</dbReference>
<dbReference type="Gene3D" id="1.25.40.390">
    <property type="match status" value="1"/>
</dbReference>
<organism evidence="2 3">
    <name type="scientific">Myroides profundi</name>
    <dbReference type="NCBI Taxonomy" id="480520"/>
    <lineage>
        <taxon>Bacteria</taxon>
        <taxon>Pseudomonadati</taxon>
        <taxon>Bacteroidota</taxon>
        <taxon>Flavobacteriia</taxon>
        <taxon>Flavobacteriales</taxon>
        <taxon>Flavobacteriaceae</taxon>
        <taxon>Myroides</taxon>
    </lineage>
</organism>
<dbReference type="PROSITE" id="PS51257">
    <property type="entry name" value="PROKAR_LIPOPROTEIN"/>
    <property type="match status" value="1"/>
</dbReference>